<feature type="transmembrane region" description="Helical" evidence="11">
    <location>
        <begin position="14"/>
        <end position="38"/>
    </location>
</feature>
<evidence type="ECO:0000256" key="10">
    <source>
        <dbReference type="ARBA" id="ARBA00023315"/>
    </source>
</evidence>
<dbReference type="Proteomes" id="UP000006727">
    <property type="component" value="Chromosome 14"/>
</dbReference>
<dbReference type="AlphaFoldDB" id="A9RXG5"/>
<dbReference type="GO" id="GO:0004144">
    <property type="term" value="F:diacylglycerol O-acyltransferase activity"/>
    <property type="evidence" value="ECO:0000318"/>
    <property type="project" value="GO_Central"/>
</dbReference>
<evidence type="ECO:0000256" key="5">
    <source>
        <dbReference type="ARBA" id="ARBA00022692"/>
    </source>
</evidence>
<dbReference type="PANTHER" id="PTHR12317:SF63">
    <property type="entry name" value="DIACYLGLYCEROL O-ACYLTRANSFERASE 2"/>
    <property type="match status" value="1"/>
</dbReference>
<organism evidence="12">
    <name type="scientific">Physcomitrium patens</name>
    <name type="common">Spreading-leaved earth moss</name>
    <name type="synonym">Physcomitrella patens</name>
    <dbReference type="NCBI Taxonomy" id="3218"/>
    <lineage>
        <taxon>Eukaryota</taxon>
        <taxon>Viridiplantae</taxon>
        <taxon>Streptophyta</taxon>
        <taxon>Embryophyta</taxon>
        <taxon>Bryophyta</taxon>
        <taxon>Bryophytina</taxon>
        <taxon>Bryopsida</taxon>
        <taxon>Funariidae</taxon>
        <taxon>Funariales</taxon>
        <taxon>Funariaceae</taxon>
        <taxon>Physcomitrium</taxon>
    </lineage>
</organism>
<evidence type="ECO:0000256" key="3">
    <source>
        <dbReference type="ARBA" id="ARBA00022516"/>
    </source>
</evidence>
<dbReference type="OMA" id="WIKNWTL"/>
<evidence type="ECO:0000256" key="2">
    <source>
        <dbReference type="ARBA" id="ARBA00005420"/>
    </source>
</evidence>
<evidence type="ECO:0000256" key="7">
    <source>
        <dbReference type="ARBA" id="ARBA00022989"/>
    </source>
</evidence>
<proteinExistence type="inferred from homology"/>
<keyword evidence="5 11" id="KW-0812">Transmembrane</keyword>
<evidence type="ECO:0000256" key="6">
    <source>
        <dbReference type="ARBA" id="ARBA00022824"/>
    </source>
</evidence>
<comment type="subcellular location">
    <subcellularLocation>
        <location evidence="1 11">Endoplasmic reticulum membrane</location>
        <topology evidence="1 11">Multi-pass membrane protein</topology>
    </subcellularLocation>
</comment>
<dbReference type="PaxDb" id="3218-PP1S34_165V6.1"/>
<evidence type="ECO:0000256" key="4">
    <source>
        <dbReference type="ARBA" id="ARBA00022679"/>
    </source>
</evidence>
<dbReference type="FunCoup" id="A9RXG5">
    <property type="interactions" value="1528"/>
</dbReference>
<dbReference type="PANTHER" id="PTHR12317">
    <property type="entry name" value="DIACYLGLYCEROL O-ACYLTRANSFERASE"/>
    <property type="match status" value="1"/>
</dbReference>
<keyword evidence="3" id="KW-0444">Lipid biosynthesis</keyword>
<reference evidence="12 14" key="1">
    <citation type="journal article" date="2008" name="Science">
        <title>The Physcomitrella genome reveals evolutionary insights into the conquest of land by plants.</title>
        <authorList>
            <person name="Rensing S."/>
            <person name="Lang D."/>
            <person name="Zimmer A."/>
            <person name="Terry A."/>
            <person name="Salamov A."/>
            <person name="Shapiro H."/>
            <person name="Nishiyama T."/>
            <person name="Perroud P.-F."/>
            <person name="Lindquist E."/>
            <person name="Kamisugi Y."/>
            <person name="Tanahashi T."/>
            <person name="Sakakibara K."/>
            <person name="Fujita T."/>
            <person name="Oishi K."/>
            <person name="Shin-I T."/>
            <person name="Kuroki Y."/>
            <person name="Toyoda A."/>
            <person name="Suzuki Y."/>
            <person name="Hashimoto A."/>
            <person name="Yamaguchi K."/>
            <person name="Sugano A."/>
            <person name="Kohara Y."/>
            <person name="Fujiyama A."/>
            <person name="Anterola A."/>
            <person name="Aoki S."/>
            <person name="Ashton N."/>
            <person name="Barbazuk W.B."/>
            <person name="Barker E."/>
            <person name="Bennetzen J."/>
            <person name="Bezanilla M."/>
            <person name="Blankenship R."/>
            <person name="Cho S.H."/>
            <person name="Dutcher S."/>
            <person name="Estelle M."/>
            <person name="Fawcett J.A."/>
            <person name="Gundlach H."/>
            <person name="Hanada K."/>
            <person name="Heyl A."/>
            <person name="Hicks K.A."/>
            <person name="Hugh J."/>
            <person name="Lohr M."/>
            <person name="Mayer K."/>
            <person name="Melkozernov A."/>
            <person name="Murata T."/>
            <person name="Nelson D."/>
            <person name="Pils B."/>
            <person name="Prigge M."/>
            <person name="Reiss B."/>
            <person name="Renner T."/>
            <person name="Rombauts S."/>
            <person name="Rushton P."/>
            <person name="Sanderfoot A."/>
            <person name="Schween G."/>
            <person name="Shiu S.-H."/>
            <person name="Stueber K."/>
            <person name="Theodoulou F.L."/>
            <person name="Tu H."/>
            <person name="Van de Peer Y."/>
            <person name="Verrier P.J."/>
            <person name="Waters E."/>
            <person name="Wood A."/>
            <person name="Yang L."/>
            <person name="Cove D."/>
            <person name="Cuming A."/>
            <person name="Hasebe M."/>
            <person name="Lucas S."/>
            <person name="Mishler D.B."/>
            <person name="Reski R."/>
            <person name="Grigoriev I."/>
            <person name="Quatrano R.S."/>
            <person name="Boore J.L."/>
        </authorList>
    </citation>
    <scope>NUCLEOTIDE SEQUENCE [LARGE SCALE GENOMIC DNA]</scope>
    <source>
        <strain evidence="13 14">cv. Gransden 2004</strain>
    </source>
</reference>
<dbReference type="EnsemblPlants" id="Pp3c14_20110V3.2">
    <property type="protein sequence ID" value="Pp3c14_20110V3.2"/>
    <property type="gene ID" value="Pp3c14_20110"/>
</dbReference>
<reference evidence="13" key="3">
    <citation type="submission" date="2020-12" db="UniProtKB">
        <authorList>
            <consortium name="EnsemblPlants"/>
        </authorList>
    </citation>
    <scope>IDENTIFICATION</scope>
</reference>
<evidence type="ECO:0000313" key="13">
    <source>
        <dbReference type="EnsemblPlants" id="Pp3c14_20110V3.1"/>
    </source>
</evidence>
<dbReference type="EC" id="2.3.1.-" evidence="11"/>
<keyword evidence="4 11" id="KW-0808">Transferase</keyword>
<name>A9RXG5_PHYPA</name>
<evidence type="ECO:0000313" key="12">
    <source>
        <dbReference type="EMBL" id="PNR41357.1"/>
    </source>
</evidence>
<dbReference type="OrthoDB" id="264532at2759"/>
<dbReference type="GeneID" id="112291336"/>
<keyword evidence="7 11" id="KW-1133">Transmembrane helix</keyword>
<dbReference type="CDD" id="cd07987">
    <property type="entry name" value="LPLAT_MGAT-like"/>
    <property type="match status" value="1"/>
</dbReference>
<dbReference type="GO" id="GO:0019432">
    <property type="term" value="P:triglyceride biosynthetic process"/>
    <property type="evidence" value="ECO:0000318"/>
    <property type="project" value="GO_Central"/>
</dbReference>
<evidence type="ECO:0000313" key="14">
    <source>
        <dbReference type="Proteomes" id="UP000006727"/>
    </source>
</evidence>
<dbReference type="Gramene" id="Pp3c14_20110V3.1">
    <property type="protein sequence ID" value="Pp3c14_20110V3.1"/>
    <property type="gene ID" value="Pp3c14_20110"/>
</dbReference>
<evidence type="ECO:0000256" key="11">
    <source>
        <dbReference type="RuleBase" id="RU367023"/>
    </source>
</evidence>
<dbReference type="GO" id="GO:0005789">
    <property type="term" value="C:endoplasmic reticulum membrane"/>
    <property type="evidence" value="ECO:0000318"/>
    <property type="project" value="GO_Central"/>
</dbReference>
<dbReference type="Pfam" id="PF03982">
    <property type="entry name" value="DAGAT"/>
    <property type="match status" value="1"/>
</dbReference>
<sequence length="313" mass="35399">MAGGDLKKGFKYDVLTFLAIVVWMGGLHLNVLVVGICLANLRSHWALTLLAFWIALIFIPVRPNGGLGQAVARYICKYAPAYFPIKVVFDDENAFDSKKSYVFAAEPHSLLPIGIIALQPLSGNLPVPNLRALATSAVFWTPVVRHVWSWLGVSRVTRKFMTEFLQKGTSVIIIPGGVQECLYMERGREVVYLKKRYGFVKVALETGSLIVPTFCFGQTNCYKWWKPTGQWYSRLSRRIGFTPLVFWGRYGTPIPFRTPMTYVIGKPIEVVRNPNASHEEVAKVLEQYIEAVERLYENHKAALGFKDSPLFVY</sequence>
<keyword evidence="14" id="KW-1185">Reference proteome</keyword>
<dbReference type="EMBL" id="ABEU02000014">
    <property type="protein sequence ID" value="PNR41357.1"/>
    <property type="molecule type" value="Genomic_DNA"/>
</dbReference>
<keyword evidence="10" id="KW-0012">Acyltransferase</keyword>
<dbReference type="SUPFAM" id="SSF69593">
    <property type="entry name" value="Glycerol-3-phosphate (1)-acyltransferase"/>
    <property type="match status" value="1"/>
</dbReference>
<keyword evidence="6 11" id="KW-0256">Endoplasmic reticulum</keyword>
<gene>
    <name evidence="13" type="primary">LOC112291336</name>
    <name evidence="12" type="ORF">PHYPA_018760</name>
</gene>
<dbReference type="InterPro" id="IPR007130">
    <property type="entry name" value="DAGAT"/>
</dbReference>
<dbReference type="eggNOG" id="KOG0831">
    <property type="taxonomic scope" value="Eukaryota"/>
</dbReference>
<dbReference type="HOGENOM" id="CLU_023995_2_0_1"/>
<dbReference type="Gramene" id="Pp3c14_20110V3.2">
    <property type="protein sequence ID" value="Pp3c14_20110V3.2"/>
    <property type="gene ID" value="Pp3c14_20110"/>
</dbReference>
<reference evidence="12 14" key="2">
    <citation type="journal article" date="2018" name="Plant J.">
        <title>The Physcomitrella patens chromosome-scale assembly reveals moss genome structure and evolution.</title>
        <authorList>
            <person name="Lang D."/>
            <person name="Ullrich K.K."/>
            <person name="Murat F."/>
            <person name="Fuchs J."/>
            <person name="Jenkins J."/>
            <person name="Haas F.B."/>
            <person name="Piednoel M."/>
            <person name="Gundlach H."/>
            <person name="Van Bel M."/>
            <person name="Meyberg R."/>
            <person name="Vives C."/>
            <person name="Morata J."/>
            <person name="Symeonidi A."/>
            <person name="Hiss M."/>
            <person name="Muchero W."/>
            <person name="Kamisugi Y."/>
            <person name="Saleh O."/>
            <person name="Blanc G."/>
            <person name="Decker E.L."/>
            <person name="van Gessel N."/>
            <person name="Grimwood J."/>
            <person name="Hayes R.D."/>
            <person name="Graham S.W."/>
            <person name="Gunter L.E."/>
            <person name="McDaniel S.F."/>
            <person name="Hoernstein S.N.W."/>
            <person name="Larsson A."/>
            <person name="Li F.W."/>
            <person name="Perroud P.F."/>
            <person name="Phillips J."/>
            <person name="Ranjan P."/>
            <person name="Rokshar D.S."/>
            <person name="Rothfels C.J."/>
            <person name="Schneider L."/>
            <person name="Shu S."/>
            <person name="Stevenson D.W."/>
            <person name="Thummler F."/>
            <person name="Tillich M."/>
            <person name="Villarreal Aguilar J.C."/>
            <person name="Widiez T."/>
            <person name="Wong G.K."/>
            <person name="Wymore A."/>
            <person name="Zhang Y."/>
            <person name="Zimmer A.D."/>
            <person name="Quatrano R.S."/>
            <person name="Mayer K.F.X."/>
            <person name="Goodstein D."/>
            <person name="Casacuberta J.M."/>
            <person name="Vandepoele K."/>
            <person name="Reski R."/>
            <person name="Cuming A.C."/>
            <person name="Tuskan G.A."/>
            <person name="Maumus F."/>
            <person name="Salse J."/>
            <person name="Schmutz J."/>
            <person name="Rensing S.A."/>
        </authorList>
    </citation>
    <scope>NUCLEOTIDE SEQUENCE [LARGE SCALE GENOMIC DNA]</scope>
    <source>
        <strain evidence="13 14">cv. Gransden 2004</strain>
    </source>
</reference>
<evidence type="ECO:0000256" key="9">
    <source>
        <dbReference type="ARBA" id="ARBA00023136"/>
    </source>
</evidence>
<feature type="transmembrane region" description="Helical" evidence="11">
    <location>
        <begin position="45"/>
        <end position="61"/>
    </location>
</feature>
<protein>
    <recommendedName>
        <fullName evidence="11">Acyltransferase</fullName>
        <ecNumber evidence="11">2.3.1.-</ecNumber>
    </recommendedName>
</protein>
<accession>A9RXG5</accession>
<keyword evidence="9 11" id="KW-0472">Membrane</keyword>
<dbReference type="KEGG" id="ppp:112291336"/>
<dbReference type="STRING" id="3218.A9RXG5"/>
<evidence type="ECO:0000256" key="1">
    <source>
        <dbReference type="ARBA" id="ARBA00004477"/>
    </source>
</evidence>
<comment type="similarity">
    <text evidence="2 11">Belongs to the diacylglycerol acyltransferase family.</text>
</comment>
<evidence type="ECO:0000256" key="8">
    <source>
        <dbReference type="ARBA" id="ARBA00023098"/>
    </source>
</evidence>
<dbReference type="RefSeq" id="XP_024394340.1">
    <property type="nucleotide sequence ID" value="XM_024538572.2"/>
</dbReference>
<keyword evidence="8" id="KW-0443">Lipid metabolism</keyword>
<dbReference type="EnsemblPlants" id="Pp3c14_20110V3.1">
    <property type="protein sequence ID" value="Pp3c14_20110V3.1"/>
    <property type="gene ID" value="Pp3c14_20110"/>
</dbReference>